<reference evidence="2" key="1">
    <citation type="journal article" date="2014" name="Front. Microbiol.">
        <title>High frequency of phylogenetically diverse reductive dehalogenase-homologous genes in deep subseafloor sedimentary metagenomes.</title>
        <authorList>
            <person name="Kawai M."/>
            <person name="Futagami T."/>
            <person name="Toyoda A."/>
            <person name="Takaki Y."/>
            <person name="Nishi S."/>
            <person name="Hori S."/>
            <person name="Arai W."/>
            <person name="Tsubouchi T."/>
            <person name="Morono Y."/>
            <person name="Uchiyama I."/>
            <person name="Ito T."/>
            <person name="Fujiyama A."/>
            <person name="Inagaki F."/>
            <person name="Takami H."/>
        </authorList>
    </citation>
    <scope>NUCLEOTIDE SEQUENCE</scope>
    <source>
        <strain evidence="2">Expedition CK06-06</strain>
    </source>
</reference>
<feature type="non-terminal residue" evidence="2">
    <location>
        <position position="268"/>
    </location>
</feature>
<feature type="non-terminal residue" evidence="2">
    <location>
        <position position="1"/>
    </location>
</feature>
<comment type="caution">
    <text evidence="2">The sequence shown here is derived from an EMBL/GenBank/DDBJ whole genome shotgun (WGS) entry which is preliminary data.</text>
</comment>
<protein>
    <submittedName>
        <fullName evidence="2">Uncharacterized protein</fullName>
    </submittedName>
</protein>
<dbReference type="EMBL" id="BARU01028653">
    <property type="protein sequence ID" value="GAH73124.1"/>
    <property type="molecule type" value="Genomic_DNA"/>
</dbReference>
<organism evidence="2">
    <name type="scientific">marine sediment metagenome</name>
    <dbReference type="NCBI Taxonomy" id="412755"/>
    <lineage>
        <taxon>unclassified sequences</taxon>
        <taxon>metagenomes</taxon>
        <taxon>ecological metagenomes</taxon>
    </lineage>
</organism>
<feature type="coiled-coil region" evidence="1">
    <location>
        <begin position="140"/>
        <end position="181"/>
    </location>
</feature>
<keyword evidence="1" id="KW-0175">Coiled coil</keyword>
<evidence type="ECO:0000313" key="2">
    <source>
        <dbReference type="EMBL" id="GAH73124.1"/>
    </source>
</evidence>
<name>X1J458_9ZZZZ</name>
<accession>X1J458</accession>
<proteinExistence type="predicted"/>
<gene>
    <name evidence="2" type="ORF">S03H2_45705</name>
</gene>
<evidence type="ECO:0000256" key="1">
    <source>
        <dbReference type="SAM" id="Coils"/>
    </source>
</evidence>
<dbReference type="AlphaFoldDB" id="X1J458"/>
<sequence length="268" mass="31191">GIKVYKDLEVEEKLKRWTNIIDDEEQLKDAIEKLNGINERMLSFFDESASELNYLESNLKKGKSENKFILEKVAGEISNIKRLFEQSKKQLSETTNQRKKIIEGLHTEWLEKKGKVETEIQKIKKELAGKGLKPDELERLTKEKAKIIPLIEELKKLEKEIKKLEINREELKNKIGEKRHDIFNIRKEQLEKINDTLKGRLKIAVKYEEDRDNFMEDLKNLLKGSKVSSDAIEALVKAPNKVTDGLLLSSYIKEGNEKLQEEFNLTPA</sequence>